<evidence type="ECO:0000313" key="4">
    <source>
        <dbReference type="Proteomes" id="UP000019753"/>
    </source>
</evidence>
<organism evidence="3 4">
    <name type="scientific">Actinotalea ferrariae CF5-4</name>
    <dbReference type="NCBI Taxonomy" id="948458"/>
    <lineage>
        <taxon>Bacteria</taxon>
        <taxon>Bacillati</taxon>
        <taxon>Actinomycetota</taxon>
        <taxon>Actinomycetes</taxon>
        <taxon>Micrococcales</taxon>
        <taxon>Cellulomonadaceae</taxon>
        <taxon>Actinotalea</taxon>
    </lineage>
</organism>
<feature type="transmembrane region" description="Helical" evidence="1">
    <location>
        <begin position="118"/>
        <end position="136"/>
    </location>
</feature>
<dbReference type="AlphaFoldDB" id="A0A021VRK3"/>
<keyword evidence="1" id="KW-0812">Transmembrane</keyword>
<gene>
    <name evidence="3" type="ORF">N866_18445</name>
</gene>
<name>A0A021VRK3_9CELL</name>
<protein>
    <recommendedName>
        <fullName evidence="2">Potassium channel domain-containing protein</fullName>
    </recommendedName>
</protein>
<dbReference type="Pfam" id="PF07885">
    <property type="entry name" value="Ion_trans_2"/>
    <property type="match status" value="1"/>
</dbReference>
<dbReference type="InterPro" id="IPR013099">
    <property type="entry name" value="K_chnl_dom"/>
</dbReference>
<dbReference type="RefSeq" id="WP_034225213.1">
    <property type="nucleotide sequence ID" value="NZ_AXCW01000069.1"/>
</dbReference>
<feature type="transmembrane region" description="Helical" evidence="1">
    <location>
        <begin position="143"/>
        <end position="164"/>
    </location>
</feature>
<keyword evidence="1" id="KW-1133">Transmembrane helix</keyword>
<feature type="domain" description="Potassium channel" evidence="2">
    <location>
        <begin position="87"/>
        <end position="167"/>
    </location>
</feature>
<dbReference type="SUPFAM" id="SSF81324">
    <property type="entry name" value="Voltage-gated potassium channels"/>
    <property type="match status" value="1"/>
</dbReference>
<evidence type="ECO:0000313" key="3">
    <source>
        <dbReference type="EMBL" id="EYR63766.1"/>
    </source>
</evidence>
<feature type="transmembrane region" description="Helical" evidence="1">
    <location>
        <begin position="78"/>
        <end position="98"/>
    </location>
</feature>
<keyword evidence="4" id="KW-1185">Reference proteome</keyword>
<keyword evidence="1" id="KW-0472">Membrane</keyword>
<proteinExistence type="predicted"/>
<evidence type="ECO:0000259" key="2">
    <source>
        <dbReference type="Pfam" id="PF07885"/>
    </source>
</evidence>
<evidence type="ECO:0000256" key="1">
    <source>
        <dbReference type="SAM" id="Phobius"/>
    </source>
</evidence>
<accession>A0A021VRK3</accession>
<comment type="caution">
    <text evidence="3">The sequence shown here is derived from an EMBL/GenBank/DDBJ whole genome shotgun (WGS) entry which is preliminary data.</text>
</comment>
<dbReference type="EMBL" id="AXCW01000069">
    <property type="protein sequence ID" value="EYR63766.1"/>
    <property type="molecule type" value="Genomic_DNA"/>
</dbReference>
<dbReference type="Gene3D" id="1.10.287.70">
    <property type="match status" value="1"/>
</dbReference>
<reference evidence="3 4" key="1">
    <citation type="submission" date="2014-01" db="EMBL/GenBank/DDBJ databases">
        <title>Actinotalea ferrariae CF5-4.</title>
        <authorList>
            <person name="Chen F."/>
            <person name="Li Y."/>
            <person name="Wang G."/>
        </authorList>
    </citation>
    <scope>NUCLEOTIDE SEQUENCE [LARGE SCALE GENOMIC DNA]</scope>
    <source>
        <strain evidence="3 4">CF5-4</strain>
    </source>
</reference>
<sequence>MSNCSSCEKRGWTVEDVLLRVAGSAVVLLVALDALTTTVTVSGGAGPLTRRVAELLWRGFLRLHRSGVPSLLQRAGPVLLVTTVLVWVLLLWLGWTLVMLTAGVVDATTREPAGVADVVYYTGFTIFTLGVGDFVATTSATRVLTAAASFTGLFVITLAITYLISVVSAVVARRALAVQIGTLGSHPAAMVTGGWDGQEFSSAFVQRLVNVTKDLATGAEQHLAYPVLHYYHSRTRATAAPLALAHLDEMLFLLQEIVDEGARPEAAAVAPTRRAVDRYLEAVMATSSMPVQVDGPPPLPDVSVIRSAGIPVVDEAHLRMAAVAAADRRRSLATMVASDGWTW</sequence>
<dbReference type="OrthoDB" id="8477930at2"/>
<dbReference type="Proteomes" id="UP000019753">
    <property type="component" value="Unassembled WGS sequence"/>
</dbReference>